<dbReference type="GO" id="GO:0003700">
    <property type="term" value="F:DNA-binding transcription factor activity"/>
    <property type="evidence" value="ECO:0007669"/>
    <property type="project" value="InterPro"/>
</dbReference>
<keyword evidence="3" id="KW-0804">Transcription</keyword>
<reference evidence="8 9" key="1">
    <citation type="submission" date="2020-07" db="EMBL/GenBank/DDBJ databases">
        <title>Genomic Encyclopedia of Type Strains, Phase IV (KMG-V): Genome sequencing to study the core and pangenomes of soil and plant-associated prokaryotes.</title>
        <authorList>
            <person name="Whitman W."/>
        </authorList>
    </citation>
    <scope>NUCLEOTIDE SEQUENCE [LARGE SCALE GENOMIC DNA]</scope>
    <source>
        <strain evidence="5 9">A4</strain>
        <strain evidence="7 10">C14</strain>
        <strain evidence="6 8">S1</strain>
    </source>
</reference>
<organism evidence="5 9">
    <name type="scientific">Methanococcus maripaludis</name>
    <name type="common">Methanococcus deltae</name>
    <dbReference type="NCBI Taxonomy" id="39152"/>
    <lineage>
        <taxon>Archaea</taxon>
        <taxon>Methanobacteriati</taxon>
        <taxon>Methanobacteriota</taxon>
        <taxon>Methanomada group</taxon>
        <taxon>Methanococci</taxon>
        <taxon>Methanococcales</taxon>
        <taxon>Methanococcaceae</taxon>
        <taxon>Methanococcus</taxon>
    </lineage>
</organism>
<dbReference type="EMBL" id="JACDUI010000003">
    <property type="protein sequence ID" value="MBA2841305.1"/>
    <property type="molecule type" value="Genomic_DNA"/>
</dbReference>
<dbReference type="EMBL" id="JACDUP010000003">
    <property type="protein sequence ID" value="MBA2869431.1"/>
    <property type="molecule type" value="Genomic_DNA"/>
</dbReference>
<evidence type="ECO:0000313" key="7">
    <source>
        <dbReference type="EMBL" id="MBA2869431.1"/>
    </source>
</evidence>
<evidence type="ECO:0000313" key="8">
    <source>
        <dbReference type="Proteomes" id="UP000522365"/>
    </source>
</evidence>
<dbReference type="InterPro" id="IPR023187">
    <property type="entry name" value="Tscrpt_reg_MarR-type_CS"/>
</dbReference>
<dbReference type="PANTHER" id="PTHR42756">
    <property type="entry name" value="TRANSCRIPTIONAL REGULATOR, MARR"/>
    <property type="match status" value="1"/>
</dbReference>
<dbReference type="PRINTS" id="PR00598">
    <property type="entry name" value="HTHMARR"/>
</dbReference>
<keyword evidence="1" id="KW-0805">Transcription regulation</keyword>
<evidence type="ECO:0000313" key="9">
    <source>
        <dbReference type="Proteomes" id="UP000563838"/>
    </source>
</evidence>
<dbReference type="RefSeq" id="WP_181489379.1">
    <property type="nucleotide sequence ID" value="NZ_JACDUI010000003.1"/>
</dbReference>
<dbReference type="Pfam" id="PF01047">
    <property type="entry name" value="MarR"/>
    <property type="match status" value="1"/>
</dbReference>
<evidence type="ECO:0000313" key="6">
    <source>
        <dbReference type="EMBL" id="MBA2853868.1"/>
    </source>
</evidence>
<name>A0A7J9NK51_METMI</name>
<dbReference type="PROSITE" id="PS01117">
    <property type="entry name" value="HTH_MARR_1"/>
    <property type="match status" value="1"/>
</dbReference>
<evidence type="ECO:0000259" key="4">
    <source>
        <dbReference type="PROSITE" id="PS50995"/>
    </source>
</evidence>
<evidence type="ECO:0000313" key="5">
    <source>
        <dbReference type="EMBL" id="MBA2841305.1"/>
    </source>
</evidence>
<sequence length="164" mass="19413">MEKIKNTCKIWEYIYTISRDRLYQKIPKEEFLRLSTSDKEYLEAVKNLNNPKISDLATEMGYTKTAVTNMVQKLEKNGYIKKIKSKGDKREINVELTDKGRYIFELKEEVYGYTIKRIKEVLTPQELETFKTILEKIAKDFDKELDKIYEQNKNIDKSDGPPII</sequence>
<dbReference type="Proteomes" id="UP000522365">
    <property type="component" value="Unassembled WGS sequence"/>
</dbReference>
<dbReference type="Proteomes" id="UP000563838">
    <property type="component" value="Unassembled WGS sequence"/>
</dbReference>
<dbReference type="InterPro" id="IPR036388">
    <property type="entry name" value="WH-like_DNA-bd_sf"/>
</dbReference>
<dbReference type="SUPFAM" id="SSF46785">
    <property type="entry name" value="Winged helix' DNA-binding domain"/>
    <property type="match status" value="1"/>
</dbReference>
<dbReference type="Proteomes" id="UP000571751">
    <property type="component" value="Unassembled WGS sequence"/>
</dbReference>
<protein>
    <submittedName>
        <fullName evidence="5">DNA-binding MarR family transcriptional regulator</fullName>
    </submittedName>
</protein>
<dbReference type="InterPro" id="IPR036390">
    <property type="entry name" value="WH_DNA-bd_sf"/>
</dbReference>
<comment type="caution">
    <text evidence="5">The sequence shown here is derived from an EMBL/GenBank/DDBJ whole genome shotgun (WGS) entry which is preliminary data.</text>
</comment>
<dbReference type="PROSITE" id="PS50995">
    <property type="entry name" value="HTH_MARR_2"/>
    <property type="match status" value="1"/>
</dbReference>
<dbReference type="GO" id="GO:0003677">
    <property type="term" value="F:DNA binding"/>
    <property type="evidence" value="ECO:0007669"/>
    <property type="project" value="UniProtKB-KW"/>
</dbReference>
<feature type="domain" description="HTH marR-type" evidence="4">
    <location>
        <begin position="1"/>
        <end position="139"/>
    </location>
</feature>
<accession>A0A7J9NK51</accession>
<evidence type="ECO:0000256" key="2">
    <source>
        <dbReference type="ARBA" id="ARBA00023125"/>
    </source>
</evidence>
<evidence type="ECO:0000256" key="3">
    <source>
        <dbReference type="ARBA" id="ARBA00023163"/>
    </source>
</evidence>
<dbReference type="InterPro" id="IPR000835">
    <property type="entry name" value="HTH_MarR-typ"/>
</dbReference>
<dbReference type="PANTHER" id="PTHR42756:SF1">
    <property type="entry name" value="TRANSCRIPTIONAL REPRESSOR OF EMRAB OPERON"/>
    <property type="match status" value="1"/>
</dbReference>
<dbReference type="EMBL" id="JACDUK010000004">
    <property type="protein sequence ID" value="MBA2853868.1"/>
    <property type="molecule type" value="Genomic_DNA"/>
</dbReference>
<proteinExistence type="predicted"/>
<dbReference type="Gene3D" id="1.10.10.10">
    <property type="entry name" value="Winged helix-like DNA-binding domain superfamily/Winged helix DNA-binding domain"/>
    <property type="match status" value="1"/>
</dbReference>
<gene>
    <name evidence="5" type="ORF">HNP87_001854</name>
    <name evidence="6" type="ORF">HNP89_001844</name>
    <name evidence="7" type="ORF">HNP95_001627</name>
</gene>
<keyword evidence="2 5" id="KW-0238">DNA-binding</keyword>
<evidence type="ECO:0000256" key="1">
    <source>
        <dbReference type="ARBA" id="ARBA00023015"/>
    </source>
</evidence>
<dbReference type="SMART" id="SM00347">
    <property type="entry name" value="HTH_MARR"/>
    <property type="match status" value="1"/>
</dbReference>
<evidence type="ECO:0000313" key="10">
    <source>
        <dbReference type="Proteomes" id="UP000571751"/>
    </source>
</evidence>
<dbReference type="AlphaFoldDB" id="A0A7J9NK51"/>